<dbReference type="EMBL" id="PEZT01000001">
    <property type="protein sequence ID" value="PIS09679.1"/>
    <property type="molecule type" value="Genomic_DNA"/>
</dbReference>
<comment type="caution">
    <text evidence="1">The sequence shown here is derived from an EMBL/GenBank/DDBJ whole genome shotgun (WGS) entry which is preliminary data.</text>
</comment>
<name>A0A2H0WCP8_9BACT</name>
<proteinExistence type="predicted"/>
<evidence type="ECO:0000313" key="2">
    <source>
        <dbReference type="Proteomes" id="UP000230093"/>
    </source>
</evidence>
<sequence>MIKSNKSGQMMIEALFALTVVLVVLITLASGAVMAIRNVRLSQNLILGSQYAQEGIEFARKERDSRTWEEFETDFIGNNWGLAKDNTWSDPAPCKDPTSPPVTSNIDNTDSLGNIYSRFLRCVNFEVDPDPTIEDRAKITATVYWTDDNCDPGEYCRQAEVTTYLTKWSK</sequence>
<evidence type="ECO:0008006" key="3">
    <source>
        <dbReference type="Google" id="ProtNLM"/>
    </source>
</evidence>
<accession>A0A2H0WCP8</accession>
<dbReference type="AlphaFoldDB" id="A0A2H0WCP8"/>
<protein>
    <recommendedName>
        <fullName evidence="3">Type 4 fimbrial biogenesis protein PilX N-terminal domain-containing protein</fullName>
    </recommendedName>
</protein>
<reference evidence="2" key="1">
    <citation type="submission" date="2017-09" db="EMBL/GenBank/DDBJ databases">
        <title>Depth-based differentiation of microbial function through sediment-hosted aquifers and enrichment of novel symbionts in the deep terrestrial subsurface.</title>
        <authorList>
            <person name="Probst A.J."/>
            <person name="Ladd B."/>
            <person name="Jarett J.K."/>
            <person name="Geller-Mcgrath D.E."/>
            <person name="Sieber C.M.K."/>
            <person name="Emerson J.B."/>
            <person name="Anantharaman K."/>
            <person name="Thomas B.C."/>
            <person name="Malmstrom R."/>
            <person name="Stieglmeier M."/>
            <person name="Klingl A."/>
            <person name="Woyke T."/>
            <person name="Ryan C.M."/>
            <person name="Banfield J.F."/>
        </authorList>
    </citation>
    <scope>NUCLEOTIDE SEQUENCE [LARGE SCALE GENOMIC DNA]</scope>
</reference>
<dbReference type="Proteomes" id="UP000230093">
    <property type="component" value="Unassembled WGS sequence"/>
</dbReference>
<evidence type="ECO:0000313" key="1">
    <source>
        <dbReference type="EMBL" id="PIS09679.1"/>
    </source>
</evidence>
<gene>
    <name evidence="1" type="ORF">COT75_00585</name>
</gene>
<organism evidence="1 2">
    <name type="scientific">Candidatus Beckwithbacteria bacterium CG10_big_fil_rev_8_21_14_0_10_34_10</name>
    <dbReference type="NCBI Taxonomy" id="1974495"/>
    <lineage>
        <taxon>Bacteria</taxon>
        <taxon>Candidatus Beckwithiibacteriota</taxon>
    </lineage>
</organism>